<dbReference type="SUPFAM" id="SSF50729">
    <property type="entry name" value="PH domain-like"/>
    <property type="match status" value="1"/>
</dbReference>
<feature type="domain" description="PID" evidence="4">
    <location>
        <begin position="87"/>
        <end position="214"/>
    </location>
</feature>
<evidence type="ECO:0000256" key="1">
    <source>
        <dbReference type="ARBA" id="ARBA00022473"/>
    </source>
</evidence>
<organism evidence="5 6">
    <name type="scientific">Cryptotermes secundus</name>
    <dbReference type="NCBI Taxonomy" id="105785"/>
    <lineage>
        <taxon>Eukaryota</taxon>
        <taxon>Metazoa</taxon>
        <taxon>Ecdysozoa</taxon>
        <taxon>Arthropoda</taxon>
        <taxon>Hexapoda</taxon>
        <taxon>Insecta</taxon>
        <taxon>Pterygota</taxon>
        <taxon>Neoptera</taxon>
        <taxon>Polyneoptera</taxon>
        <taxon>Dictyoptera</taxon>
        <taxon>Blattodea</taxon>
        <taxon>Blattoidea</taxon>
        <taxon>Termitoidae</taxon>
        <taxon>Kalotermitidae</taxon>
        <taxon>Cryptotermitinae</taxon>
        <taxon>Cryptotermes</taxon>
    </lineage>
</organism>
<dbReference type="SMART" id="SM00462">
    <property type="entry name" value="PTB"/>
    <property type="match status" value="1"/>
</dbReference>
<dbReference type="InterPro" id="IPR010449">
    <property type="entry name" value="Numb_domain"/>
</dbReference>
<evidence type="ECO:0000256" key="2">
    <source>
        <dbReference type="ARBA" id="ARBA00022553"/>
    </source>
</evidence>
<sequence>MNFSRNFSLYDNLSDVNSIQQTSRQEETWFSDVLHNSGGEKGTSPRRMDRLRRSFRDSFRRRKEHVPESSKPHQWHADEAGVRAGTCNFHVKYLGCVEVFESRGMQVCEEALKVLRNSRRRPVKAILYVSGDGLRVVEDETKGLIVDQTIEKVSFCAPDRNHEKGFSYICRDGTTRRWMCHGFLALKESGERLSHAVGCAFAACLERKQKRDKECGVTMTFDPKNSTFTRTGSFRQTSITERLQDPQELKPIEPPPVKPVFNPYAIERPHATVSMLQRQGSFRGFQQLNQASPFKRQMSLRISDLPSTLERQRSLSLEGSDFRLPPIHMKAPASPQPPPRVMRNRLQSLPNTSDASVLNMSPIPESSPLSDKGGDSVSAMCQQLSQGLSLLSSNDDFLTDLPRNVTNISNPVSSAESVAKQLFSTPNDTQTLPASTSSGVVSSAEPTDSVKYHNNNNNSIAANPWTGNTGSMGPVSRNHSASPSILHKVPPWSSPVLPSRSTPTPPPTSIGYSGTPASITTVIASSELPRPDQWLGNIVTSTTAASAGTQPALPPSPAPSPRRAPHLSQHLRAHSLGSAETFLMHHSGSAVPSQYMNGMQQQQPMWASAHNANGQVPATHDPFDAEWAAIAARNHQQAGQSVTGNSTNPFISATAVKTFEVHM</sequence>
<reference evidence="5 6" key="1">
    <citation type="submission" date="2017-12" db="EMBL/GenBank/DDBJ databases">
        <title>Hemimetabolous genomes reveal molecular basis of termite eusociality.</title>
        <authorList>
            <person name="Harrison M.C."/>
            <person name="Jongepier E."/>
            <person name="Robertson H.M."/>
            <person name="Arning N."/>
            <person name="Bitard-Feildel T."/>
            <person name="Chao H."/>
            <person name="Childers C.P."/>
            <person name="Dinh H."/>
            <person name="Doddapaneni H."/>
            <person name="Dugan S."/>
            <person name="Gowin J."/>
            <person name="Greiner C."/>
            <person name="Han Y."/>
            <person name="Hu H."/>
            <person name="Hughes D.S.T."/>
            <person name="Huylmans A.-K."/>
            <person name="Kemena C."/>
            <person name="Kremer L.P.M."/>
            <person name="Lee S.L."/>
            <person name="Lopez-Ezquerra A."/>
            <person name="Mallet L."/>
            <person name="Monroy-Kuhn J.M."/>
            <person name="Moser A."/>
            <person name="Murali S.C."/>
            <person name="Muzny D.M."/>
            <person name="Otani S."/>
            <person name="Piulachs M.-D."/>
            <person name="Poelchau M."/>
            <person name="Qu J."/>
            <person name="Schaub F."/>
            <person name="Wada-Katsumata A."/>
            <person name="Worley K.C."/>
            <person name="Xie Q."/>
            <person name="Ylla G."/>
            <person name="Poulsen M."/>
            <person name="Gibbs R.A."/>
            <person name="Schal C."/>
            <person name="Richards S."/>
            <person name="Belles X."/>
            <person name="Korb J."/>
            <person name="Bornberg-Bauer E."/>
        </authorList>
    </citation>
    <scope>NUCLEOTIDE SEQUENCE [LARGE SCALE GENOMIC DNA]</scope>
    <source>
        <tissue evidence="5">Whole body</tissue>
    </source>
</reference>
<dbReference type="PANTHER" id="PTHR47368:SF2">
    <property type="entry name" value="PID DOMAIN-CONTAINING PROTEIN"/>
    <property type="match status" value="1"/>
</dbReference>
<dbReference type="OrthoDB" id="10070446at2759"/>
<dbReference type="Gene3D" id="2.30.29.30">
    <property type="entry name" value="Pleckstrin-homology domain (PH domain)/Phosphotyrosine-binding domain (PTB)"/>
    <property type="match status" value="1"/>
</dbReference>
<dbReference type="Proteomes" id="UP000235965">
    <property type="component" value="Unassembled WGS sequence"/>
</dbReference>
<feature type="region of interest" description="Disordered" evidence="3">
    <location>
        <begin position="320"/>
        <end position="377"/>
    </location>
</feature>
<dbReference type="PIRSF" id="PIRSF017607">
    <property type="entry name" value="Numb/numb-like"/>
    <property type="match status" value="1"/>
</dbReference>
<dbReference type="InterPro" id="IPR011993">
    <property type="entry name" value="PH-like_dom_sf"/>
</dbReference>
<feature type="compositionally biased region" description="Pro residues" evidence="3">
    <location>
        <begin position="552"/>
        <end position="562"/>
    </location>
</feature>
<protein>
    <submittedName>
        <fullName evidence="5">Protein numb</fullName>
    </submittedName>
</protein>
<dbReference type="InterPro" id="IPR006020">
    <property type="entry name" value="PTB/PI_dom"/>
</dbReference>
<feature type="region of interest" description="Disordered" evidence="3">
    <location>
        <begin position="425"/>
        <end position="514"/>
    </location>
</feature>
<feature type="compositionally biased region" description="Polar residues" evidence="3">
    <location>
        <begin position="425"/>
        <end position="446"/>
    </location>
</feature>
<accession>A0A2J7PK93</accession>
<evidence type="ECO:0000256" key="3">
    <source>
        <dbReference type="SAM" id="MobiDB-lite"/>
    </source>
</evidence>
<dbReference type="Pfam" id="PF00640">
    <property type="entry name" value="PID"/>
    <property type="match status" value="1"/>
</dbReference>
<keyword evidence="6" id="KW-1185">Reference proteome</keyword>
<dbReference type="Pfam" id="PF06311">
    <property type="entry name" value="NumbF"/>
    <property type="match status" value="1"/>
</dbReference>
<keyword evidence="1" id="KW-0217">Developmental protein</keyword>
<evidence type="ECO:0000313" key="5">
    <source>
        <dbReference type="EMBL" id="PNF16748.1"/>
    </source>
</evidence>
<proteinExistence type="predicted"/>
<dbReference type="CDD" id="cd01268">
    <property type="entry name" value="PTB_Numb"/>
    <property type="match status" value="1"/>
</dbReference>
<evidence type="ECO:0000313" key="6">
    <source>
        <dbReference type="Proteomes" id="UP000235965"/>
    </source>
</evidence>
<dbReference type="PANTHER" id="PTHR47368">
    <property type="entry name" value="NUMB"/>
    <property type="match status" value="1"/>
</dbReference>
<dbReference type="InParanoid" id="A0A2J7PK93"/>
<feature type="compositionally biased region" description="Polar residues" evidence="3">
    <location>
        <begin position="459"/>
        <end position="483"/>
    </location>
</feature>
<dbReference type="FunFam" id="2.30.29.30:FF:000031">
    <property type="entry name" value="protein numb isoform X1"/>
    <property type="match status" value="1"/>
</dbReference>
<gene>
    <name evidence="5" type="ORF">B7P43_G00863</name>
</gene>
<dbReference type="FunCoup" id="A0A2J7PK93">
    <property type="interactions" value="532"/>
</dbReference>
<dbReference type="STRING" id="105785.A0A2J7PK93"/>
<dbReference type="EMBL" id="NEVH01024940">
    <property type="protein sequence ID" value="PNF16748.1"/>
    <property type="molecule type" value="Genomic_DNA"/>
</dbReference>
<comment type="caution">
    <text evidence="5">The sequence shown here is derived from an EMBL/GenBank/DDBJ whole genome shotgun (WGS) entry which is preliminary data.</text>
</comment>
<keyword evidence="2" id="KW-0597">Phosphoprotein</keyword>
<feature type="compositionally biased region" description="Polar residues" evidence="3">
    <location>
        <begin position="345"/>
        <end position="359"/>
    </location>
</feature>
<dbReference type="PROSITE" id="PS01179">
    <property type="entry name" value="PID"/>
    <property type="match status" value="1"/>
</dbReference>
<dbReference type="InterPro" id="IPR016698">
    <property type="entry name" value="Numb/numb-like"/>
</dbReference>
<name>A0A2J7PK93_9NEOP</name>
<feature type="region of interest" description="Disordered" evidence="3">
    <location>
        <begin position="544"/>
        <end position="567"/>
    </location>
</feature>
<dbReference type="GO" id="GO:0005737">
    <property type="term" value="C:cytoplasm"/>
    <property type="evidence" value="ECO:0007669"/>
    <property type="project" value="TreeGrafter"/>
</dbReference>
<dbReference type="AlphaFoldDB" id="A0A2J7PK93"/>
<evidence type="ECO:0000259" key="4">
    <source>
        <dbReference type="PROSITE" id="PS01179"/>
    </source>
</evidence>